<reference evidence="1" key="1">
    <citation type="submission" date="2015-10" db="EMBL/GenBank/DDBJ databases">
        <authorList>
            <person name="Regsiter A."/>
            <person name="william w."/>
        </authorList>
    </citation>
    <scope>NUCLEOTIDE SEQUENCE</scope>
    <source>
        <strain evidence="1">Montdore</strain>
    </source>
</reference>
<dbReference type="Proteomes" id="UP001412239">
    <property type="component" value="Unassembled WGS sequence"/>
</dbReference>
<sequence>MAAHYRRLEKAQELGWQFSVESEVTVPFHPTISEATSHSYAQTVQSWRTLYPLPFDKTGGSVDLVSDFILIAFGVHHPIHYQLYRKSRNGSDILLLARATWETPQHNLQFTHIGSGCVVAYIGKCMRSSRSRFGLMATQEGKPADLVLTIGKVYIKGDQTLLHQVVLGFGHGLDPVILFLALAFADDAFDDLTMERLLEMQRSQTGLRRMFKWRESVTEMPVFRQCERNGGVSRKRALTYQAISNCLRDLAQRSGFMERATFQAIRRATGNTIHGKVLQYDHRRVMTHRKSGTFDRFYASSISPVDTQSLVLGRWQRLDLTSQFLQTGCRHDEAVPQNLPDSTLEEIEGDRILQGYEDERARYLSELQYGHGSIKRSPMPEQRQYNALYERVRSQRNRLRKRALDKLQEDWAHEKEKTAPGLCSQTIPTDFDDYTTKVKIPQHGLYPLRRRIADGMFGYPKTTDVLDISLLSDLANLSRGLV</sequence>
<organism evidence="1 2">
    <name type="scientific">Tuber aestivum</name>
    <name type="common">summer truffle</name>
    <dbReference type="NCBI Taxonomy" id="59557"/>
    <lineage>
        <taxon>Eukaryota</taxon>
        <taxon>Fungi</taxon>
        <taxon>Dikarya</taxon>
        <taxon>Ascomycota</taxon>
        <taxon>Pezizomycotina</taxon>
        <taxon>Pezizomycetes</taxon>
        <taxon>Pezizales</taxon>
        <taxon>Tuberaceae</taxon>
        <taxon>Tuber</taxon>
    </lineage>
</organism>
<dbReference type="Pfam" id="PF11917">
    <property type="entry name" value="DUF3435"/>
    <property type="match status" value="1"/>
</dbReference>
<evidence type="ECO:0000313" key="1">
    <source>
        <dbReference type="EMBL" id="CUS07184.1"/>
    </source>
</evidence>
<dbReference type="AlphaFoldDB" id="A0A292PJ84"/>
<dbReference type="EMBL" id="LN891237">
    <property type="protein sequence ID" value="CUS07184.1"/>
    <property type="molecule type" value="Genomic_DNA"/>
</dbReference>
<evidence type="ECO:0000313" key="2">
    <source>
        <dbReference type="Proteomes" id="UP001412239"/>
    </source>
</evidence>
<name>A0A292PJ84_9PEZI</name>
<dbReference type="PANTHER" id="PTHR37535:SF3">
    <property type="entry name" value="FLUG DOMAIN-CONTAINING PROTEIN"/>
    <property type="match status" value="1"/>
</dbReference>
<dbReference type="PANTHER" id="PTHR37535">
    <property type="entry name" value="FLUG DOMAIN PROTEIN"/>
    <property type="match status" value="1"/>
</dbReference>
<gene>
    <name evidence="1" type="ORF">GSTUAT00008745001</name>
</gene>
<dbReference type="InterPro" id="IPR021842">
    <property type="entry name" value="DUF3435"/>
</dbReference>
<accession>A0A292PJ84</accession>
<proteinExistence type="predicted"/>
<keyword evidence="2" id="KW-1185">Reference proteome</keyword>
<protein>
    <submittedName>
        <fullName evidence="1">Uncharacterized protein</fullName>
    </submittedName>
</protein>